<dbReference type="PhylomeDB" id="T1IPR9"/>
<reference evidence="6" key="1">
    <citation type="submission" date="2011-05" db="EMBL/GenBank/DDBJ databases">
        <authorList>
            <person name="Richards S.R."/>
            <person name="Qu J."/>
            <person name="Jiang H."/>
            <person name="Jhangiani S.N."/>
            <person name="Agravi P."/>
            <person name="Goodspeed R."/>
            <person name="Gross S."/>
            <person name="Mandapat C."/>
            <person name="Jackson L."/>
            <person name="Mathew T."/>
            <person name="Pu L."/>
            <person name="Thornton R."/>
            <person name="Saada N."/>
            <person name="Wilczek-Boney K.B."/>
            <person name="Lee S."/>
            <person name="Kovar C."/>
            <person name="Wu Y."/>
            <person name="Scherer S.E."/>
            <person name="Worley K.C."/>
            <person name="Muzny D.M."/>
            <person name="Gibbs R."/>
        </authorList>
    </citation>
    <scope>NUCLEOTIDE SEQUENCE</scope>
    <source>
        <strain evidence="6">Brora</strain>
    </source>
</reference>
<dbReference type="STRING" id="126957.T1IPR9"/>
<evidence type="ECO:0000256" key="2">
    <source>
        <dbReference type="PROSITE-ProRule" id="PRU00176"/>
    </source>
</evidence>
<accession>T1IPR9</accession>
<dbReference type="Pfam" id="PF13893">
    <property type="entry name" value="RRM_5"/>
    <property type="match status" value="1"/>
</dbReference>
<keyword evidence="1 2" id="KW-0694">RNA-binding</keyword>
<dbReference type="PANTHER" id="PTHR15592">
    <property type="entry name" value="MATRIN 3/NUCLEAR PROTEIN 220-RELATED"/>
    <property type="match status" value="1"/>
</dbReference>
<evidence type="ECO:0000256" key="3">
    <source>
        <dbReference type="SAM" id="MobiDB-lite"/>
    </source>
</evidence>
<protein>
    <recommendedName>
        <fullName evidence="4">RRM domain-containing protein</fullName>
    </recommendedName>
</protein>
<dbReference type="SUPFAM" id="SSF54928">
    <property type="entry name" value="RNA-binding domain, RBD"/>
    <property type="match status" value="2"/>
</dbReference>
<feature type="compositionally biased region" description="Polar residues" evidence="3">
    <location>
        <begin position="191"/>
        <end position="200"/>
    </location>
</feature>
<feature type="region of interest" description="Disordered" evidence="3">
    <location>
        <begin position="1"/>
        <end position="43"/>
    </location>
</feature>
<dbReference type="OMA" id="FFGHEMQ"/>
<dbReference type="GO" id="GO:0003723">
    <property type="term" value="F:RNA binding"/>
    <property type="evidence" value="ECO:0007669"/>
    <property type="project" value="UniProtKB-UniRule"/>
</dbReference>
<proteinExistence type="predicted"/>
<dbReference type="NCBIfam" id="TIGR01649">
    <property type="entry name" value="hnRNP-L_PTB"/>
    <property type="match status" value="1"/>
</dbReference>
<dbReference type="InterPro" id="IPR000504">
    <property type="entry name" value="RRM_dom"/>
</dbReference>
<dbReference type="eggNOG" id="KOG1456">
    <property type="taxonomic scope" value="Eukaryota"/>
</dbReference>
<feature type="compositionally biased region" description="Basic and acidic residues" evidence="3">
    <location>
        <begin position="219"/>
        <end position="230"/>
    </location>
</feature>
<dbReference type="EMBL" id="JH431265">
    <property type="status" value="NOT_ANNOTATED_CDS"/>
    <property type="molecule type" value="Genomic_DNA"/>
</dbReference>
<dbReference type="SMART" id="SM00360">
    <property type="entry name" value="RRM"/>
    <property type="match status" value="1"/>
</dbReference>
<feature type="region of interest" description="Disordered" evidence="3">
    <location>
        <begin position="125"/>
        <end position="250"/>
    </location>
</feature>
<evidence type="ECO:0000313" key="5">
    <source>
        <dbReference type="EnsemblMetazoa" id="SMAR003023-PA"/>
    </source>
</evidence>
<dbReference type="Gene3D" id="3.30.70.330">
    <property type="match status" value="3"/>
</dbReference>
<dbReference type="HOGENOM" id="CLU_015171_0_0_1"/>
<organism evidence="5 6">
    <name type="scientific">Strigamia maritima</name>
    <name type="common">European centipede</name>
    <name type="synonym">Geophilus maritimus</name>
    <dbReference type="NCBI Taxonomy" id="126957"/>
    <lineage>
        <taxon>Eukaryota</taxon>
        <taxon>Metazoa</taxon>
        <taxon>Ecdysozoa</taxon>
        <taxon>Arthropoda</taxon>
        <taxon>Myriapoda</taxon>
        <taxon>Chilopoda</taxon>
        <taxon>Pleurostigmophora</taxon>
        <taxon>Geophilomorpha</taxon>
        <taxon>Linotaeniidae</taxon>
        <taxon>Strigamia</taxon>
    </lineage>
</organism>
<keyword evidence="6" id="KW-1185">Reference proteome</keyword>
<dbReference type="EnsemblMetazoa" id="SMAR003023-RA">
    <property type="protein sequence ID" value="SMAR003023-PA"/>
    <property type="gene ID" value="SMAR003023"/>
</dbReference>
<dbReference type="CDD" id="cd12427">
    <property type="entry name" value="RRM4_hnRNPL_like"/>
    <property type="match status" value="1"/>
</dbReference>
<dbReference type="Pfam" id="PF22976">
    <property type="entry name" value="RRM_10"/>
    <property type="match status" value="1"/>
</dbReference>
<dbReference type="InterPro" id="IPR006536">
    <property type="entry name" value="HnRNP-L/PTB"/>
</dbReference>
<evidence type="ECO:0000313" key="6">
    <source>
        <dbReference type="Proteomes" id="UP000014500"/>
    </source>
</evidence>
<dbReference type="AlphaFoldDB" id="T1IPR9"/>
<dbReference type="InterPro" id="IPR035979">
    <property type="entry name" value="RBD_domain_sf"/>
</dbReference>
<feature type="compositionally biased region" description="Polar residues" evidence="3">
    <location>
        <begin position="232"/>
        <end position="250"/>
    </location>
</feature>
<evidence type="ECO:0000259" key="4">
    <source>
        <dbReference type="PROSITE" id="PS50102"/>
    </source>
</evidence>
<reference evidence="5" key="2">
    <citation type="submission" date="2015-02" db="UniProtKB">
        <authorList>
            <consortium name="EnsemblMetazoa"/>
        </authorList>
    </citation>
    <scope>IDENTIFICATION</scope>
</reference>
<dbReference type="PROSITE" id="PS50102">
    <property type="entry name" value="RRM"/>
    <property type="match status" value="1"/>
</dbReference>
<feature type="compositionally biased region" description="Polar residues" evidence="3">
    <location>
        <begin position="126"/>
        <end position="135"/>
    </location>
</feature>
<name>T1IPR9_STRMM</name>
<dbReference type="InterPro" id="IPR012677">
    <property type="entry name" value="Nucleotide-bd_a/b_plait_sf"/>
</dbReference>
<feature type="domain" description="RRM" evidence="4">
    <location>
        <begin position="257"/>
        <end position="331"/>
    </location>
</feature>
<dbReference type="Proteomes" id="UP000014500">
    <property type="component" value="Unassembled WGS sequence"/>
</dbReference>
<dbReference type="GO" id="GO:0005634">
    <property type="term" value="C:nucleus"/>
    <property type="evidence" value="ECO:0007669"/>
    <property type="project" value="InterPro"/>
</dbReference>
<dbReference type="CDD" id="cd12424">
    <property type="entry name" value="RRM3_hnRNPL_like"/>
    <property type="match status" value="1"/>
</dbReference>
<sequence length="535" mass="60154">MANYDGHPAVKRQRTDGDSSGQRTGQPTFYNYSTNQRASRGNGDEEKANHILLMTVLNPAYPITVSKWPSSQGSYLQEERRPSYESAKRAKQSLHGADIYSGCCTLKIEYAKPSRLNVYKNDTESWDYTNPNLNKNPERPGPLLQEPRFGSAPTPYRNDQNRGPPGSYGTPERAEPYDGGYNNSSGGSSGRFAQQYSPYQQDHYCPPQDRYGAPSESRYNSRSENYDGRSSEGPTGLTSRYGSQTSSATNAGPQQGAVMMVYGLNHEKINADRIFNLFCLYGNVVRVKFLKSKEGCAMVQMGDGAAVERAIQNLNNSVFFGNKMQLGFSKQAFLNDVQQPFELPDGSPSFKDFMGNRNNRFTNPEAASKNRIQPPSKVLHFFNTPSGISEEELKKQVFEEQGVNPPKSVKLFASKNQQSERSSSGLLEWDNISEALEALVTTNHTPIPNPNGKFPYILKLCFSSSGPLDFTKHLFSSLHTSMFPFSFFFKFVYMFVHCEQKLPCNCGLFSVFFFYLKTKTSMFILKKLFKKEIII</sequence>
<feature type="compositionally biased region" description="Polar residues" evidence="3">
    <location>
        <begin position="18"/>
        <end position="39"/>
    </location>
</feature>
<dbReference type="GO" id="GO:0006397">
    <property type="term" value="P:mRNA processing"/>
    <property type="evidence" value="ECO:0007669"/>
    <property type="project" value="InterPro"/>
</dbReference>
<dbReference type="InterPro" id="IPR055204">
    <property type="entry name" value="HNRNPL_RRM"/>
</dbReference>
<evidence type="ECO:0000256" key="1">
    <source>
        <dbReference type="ARBA" id="ARBA00022884"/>
    </source>
</evidence>